<sequence length="65" mass="7763">MTQIKPERENNSLVSFYVIWKERSSDGIKHKRVACFDEKDANNKVKKLEDLRYVFDIEKRRSDSA</sequence>
<gene>
    <name evidence="1" type="ORF">DSAG12_04355</name>
</gene>
<evidence type="ECO:0000313" key="2">
    <source>
        <dbReference type="Proteomes" id="UP000321408"/>
    </source>
</evidence>
<proteinExistence type="predicted"/>
<reference evidence="1 2" key="2">
    <citation type="journal article" date="2024" name="Int. J. Syst. Evol. Microbiol.">
        <title>Promethearchaeum syntrophicum gen. nov., sp. nov., an anaerobic, obligately syntrophic archaeon, the first isolate of the lineage 'Asgard' archaea, and proposal of the new archaeal phylum Promethearchaeota phyl. nov. and kingdom Promethearchaeati regn. nov.</title>
        <authorList>
            <person name="Imachi H."/>
            <person name="Nobu M.K."/>
            <person name="Kato S."/>
            <person name="Takaki Y."/>
            <person name="Miyazaki M."/>
            <person name="Miyata M."/>
            <person name="Ogawara M."/>
            <person name="Saito Y."/>
            <person name="Sakai S."/>
            <person name="Tahara Y.O."/>
            <person name="Takano Y."/>
            <person name="Tasumi E."/>
            <person name="Uematsu K."/>
            <person name="Yoshimura T."/>
            <person name="Itoh T."/>
            <person name="Ohkuma M."/>
            <person name="Takai K."/>
        </authorList>
    </citation>
    <scope>NUCLEOTIDE SEQUENCE [LARGE SCALE GENOMIC DNA]</scope>
    <source>
        <strain evidence="1 2">MK-D1</strain>
    </source>
</reference>
<dbReference type="EMBL" id="CP042905">
    <property type="protein sequence ID" value="XDF89300.1"/>
    <property type="molecule type" value="Genomic_DNA"/>
</dbReference>
<dbReference type="Proteomes" id="UP000321408">
    <property type="component" value="Chromosome"/>
</dbReference>
<reference evidence="1 2" key="1">
    <citation type="journal article" date="2020" name="Nature">
        <title>Isolation of an archaeon at the prokaryote-eukaryote interface.</title>
        <authorList>
            <person name="Imachi H."/>
            <person name="Nobu M.K."/>
            <person name="Nakahara N."/>
            <person name="Morono Y."/>
            <person name="Ogawara M."/>
            <person name="Takaki Y."/>
            <person name="Takano Y."/>
            <person name="Uematsu K."/>
            <person name="Ikuta T."/>
            <person name="Ito M."/>
            <person name="Matsui Y."/>
            <person name="Miyazaki M."/>
            <person name="Murata K."/>
            <person name="Saito Y."/>
            <person name="Sakai S."/>
            <person name="Song C."/>
            <person name="Tasumi E."/>
            <person name="Yamanaka Y."/>
            <person name="Yamaguchi T."/>
            <person name="Kamagata Y."/>
            <person name="Tamaki H."/>
            <person name="Takai K."/>
        </authorList>
    </citation>
    <scope>NUCLEOTIDE SEQUENCE [LARGE SCALE GENOMIC DNA]</scope>
    <source>
        <strain evidence="1 2">MK-D1</strain>
    </source>
</reference>
<name>A0AC61ZU18_9ARCH</name>
<organism evidence="1 2">
    <name type="scientific">Promethearchaeum syntrophicum</name>
    <dbReference type="NCBI Taxonomy" id="2594042"/>
    <lineage>
        <taxon>Archaea</taxon>
        <taxon>Promethearchaeati</taxon>
        <taxon>Promethearchaeota</taxon>
        <taxon>Promethearchaeia</taxon>
        <taxon>Promethearchaeales</taxon>
        <taxon>Promethearchaeaceae</taxon>
        <taxon>Promethearchaeum</taxon>
    </lineage>
</organism>
<keyword evidence="2" id="KW-1185">Reference proteome</keyword>
<accession>A0AC61ZU18</accession>
<protein>
    <submittedName>
        <fullName evidence="1">Uncharacterized protein</fullName>
    </submittedName>
</protein>
<evidence type="ECO:0000313" key="1">
    <source>
        <dbReference type="EMBL" id="XDF89300.1"/>
    </source>
</evidence>